<feature type="chain" id="PRO_5038416240" description="LppX_LprAFG lipoprotein" evidence="2">
    <location>
        <begin position="28"/>
        <end position="287"/>
    </location>
</feature>
<organism evidence="3 4">
    <name type="scientific">Kitasatospora viridis</name>
    <dbReference type="NCBI Taxonomy" id="281105"/>
    <lineage>
        <taxon>Bacteria</taxon>
        <taxon>Bacillati</taxon>
        <taxon>Actinomycetota</taxon>
        <taxon>Actinomycetes</taxon>
        <taxon>Kitasatosporales</taxon>
        <taxon>Streptomycetaceae</taxon>
        <taxon>Kitasatospora</taxon>
    </lineage>
</organism>
<sequence>MRHTRTLAATTAVLAVAGLAACGTKSASTATGTASAGSVQLATVADAMAQSTKATSQYTSVKVKMAEHIQAQGQDISTTGSGALSWKPIAMDMTMSMPALAAQVGGDGSIRMMMSGTTMYMNMGDVAAAKNDGKHWMKIDLTAMGASGQALADQMNNSASNDPSTQLKLFTSSPDIQRVGQETVDGVQTTHYSGTVDLTKLAAAQDPALKAALAQSTKLGLTTMNVDLWVNDQNLPIRIHESTPPTATTQLDLTGDYSDYSTTQVTVTPPPDSDTTDLSTALQGATN</sequence>
<name>A0A561SDR0_9ACTN</name>
<evidence type="ECO:0008006" key="5">
    <source>
        <dbReference type="Google" id="ProtNLM"/>
    </source>
</evidence>
<evidence type="ECO:0000256" key="1">
    <source>
        <dbReference type="SAM" id="MobiDB-lite"/>
    </source>
</evidence>
<evidence type="ECO:0000313" key="3">
    <source>
        <dbReference type="EMBL" id="TWF73003.1"/>
    </source>
</evidence>
<dbReference type="InterPro" id="IPR029046">
    <property type="entry name" value="LolA/LolB/LppX"/>
</dbReference>
<reference evidence="3 4" key="1">
    <citation type="submission" date="2019-06" db="EMBL/GenBank/DDBJ databases">
        <title>Sequencing the genomes of 1000 actinobacteria strains.</title>
        <authorList>
            <person name="Klenk H.-P."/>
        </authorList>
    </citation>
    <scope>NUCLEOTIDE SEQUENCE [LARGE SCALE GENOMIC DNA]</scope>
    <source>
        <strain evidence="3 4">DSM 44826</strain>
    </source>
</reference>
<comment type="caution">
    <text evidence="3">The sequence shown here is derived from an EMBL/GenBank/DDBJ whole genome shotgun (WGS) entry which is preliminary data.</text>
</comment>
<dbReference type="AlphaFoldDB" id="A0A561SDR0"/>
<dbReference type="Gene3D" id="2.50.20.20">
    <property type="match status" value="1"/>
</dbReference>
<protein>
    <recommendedName>
        <fullName evidence="5">LppX_LprAFG lipoprotein</fullName>
    </recommendedName>
</protein>
<dbReference type="PROSITE" id="PS51257">
    <property type="entry name" value="PROKAR_LIPOPROTEIN"/>
    <property type="match status" value="1"/>
</dbReference>
<accession>A0A561SDR0</accession>
<dbReference type="Proteomes" id="UP000317940">
    <property type="component" value="Unassembled WGS sequence"/>
</dbReference>
<evidence type="ECO:0000313" key="4">
    <source>
        <dbReference type="Proteomes" id="UP000317940"/>
    </source>
</evidence>
<dbReference type="OrthoDB" id="3369896at2"/>
<gene>
    <name evidence="3" type="ORF">FHX73_16154</name>
</gene>
<proteinExistence type="predicted"/>
<evidence type="ECO:0000256" key="2">
    <source>
        <dbReference type="SAM" id="SignalP"/>
    </source>
</evidence>
<feature type="region of interest" description="Disordered" evidence="1">
    <location>
        <begin position="260"/>
        <end position="287"/>
    </location>
</feature>
<dbReference type="SUPFAM" id="SSF89392">
    <property type="entry name" value="Prokaryotic lipoproteins and lipoprotein localization factors"/>
    <property type="match status" value="1"/>
</dbReference>
<keyword evidence="4" id="KW-1185">Reference proteome</keyword>
<feature type="signal peptide" evidence="2">
    <location>
        <begin position="1"/>
        <end position="27"/>
    </location>
</feature>
<dbReference type="RefSeq" id="WP_145910986.1">
    <property type="nucleotide sequence ID" value="NZ_BAAAMZ010000005.1"/>
</dbReference>
<keyword evidence="2" id="KW-0732">Signal</keyword>
<dbReference type="EMBL" id="VIWT01000006">
    <property type="protein sequence ID" value="TWF73003.1"/>
    <property type="molecule type" value="Genomic_DNA"/>
</dbReference>